<evidence type="ECO:0000313" key="9">
    <source>
        <dbReference type="Proteomes" id="UP000386466"/>
    </source>
</evidence>
<dbReference type="GO" id="GO:0031175">
    <property type="term" value="P:neuron projection development"/>
    <property type="evidence" value="ECO:0007669"/>
    <property type="project" value="TreeGrafter"/>
</dbReference>
<dbReference type="Pfam" id="PF20145">
    <property type="entry name" value="ARMET_N"/>
    <property type="match status" value="1"/>
</dbReference>
<name>A0A485MW83_LYNPA</name>
<evidence type="ECO:0000256" key="3">
    <source>
        <dbReference type="ARBA" id="ARBA00022525"/>
    </source>
</evidence>
<sequence length="141" mass="15816">MVAFYAGLWVSNLGPVLGQEAGADCEVCKEFLNRFYNSLIARGVNFSLDTIEKELVSFCLDVKGKENRLCYYLGATKDAATKILSEVARPMSVHMPATKICEKLKKMDSQICELKYGIMESNVFFHYVQSIANSLHRGPCF</sequence>
<dbReference type="Gene3D" id="1.10.225.10">
    <property type="entry name" value="Saposin-like"/>
    <property type="match status" value="1"/>
</dbReference>
<evidence type="ECO:0000256" key="2">
    <source>
        <dbReference type="ARBA" id="ARBA00005617"/>
    </source>
</evidence>
<dbReference type="InterPro" id="IPR045332">
    <property type="entry name" value="ARMET_N"/>
</dbReference>
<keyword evidence="3" id="KW-0964">Secreted</keyword>
<dbReference type="GO" id="GO:0005783">
    <property type="term" value="C:endoplasmic reticulum"/>
    <property type="evidence" value="ECO:0007669"/>
    <property type="project" value="TreeGrafter"/>
</dbReference>
<evidence type="ECO:0000313" key="8">
    <source>
        <dbReference type="EMBL" id="VFV25295.1"/>
    </source>
</evidence>
<protein>
    <recommendedName>
        <fullName evidence="7">ARMET N-terminal domain-containing protein</fullName>
    </recommendedName>
</protein>
<feature type="signal peptide" evidence="6">
    <location>
        <begin position="1"/>
        <end position="18"/>
    </location>
</feature>
<dbReference type="InterPro" id="IPR045333">
    <property type="entry name" value="ARMET-like"/>
</dbReference>
<accession>A0A485MW83</accession>
<dbReference type="GO" id="GO:0005615">
    <property type="term" value="C:extracellular space"/>
    <property type="evidence" value="ECO:0007669"/>
    <property type="project" value="TreeGrafter"/>
</dbReference>
<keyword evidence="4 6" id="KW-0732">Signal</keyword>
<dbReference type="EMBL" id="CAAGRJ010007516">
    <property type="protein sequence ID" value="VFV25295.1"/>
    <property type="molecule type" value="Genomic_DNA"/>
</dbReference>
<evidence type="ECO:0000256" key="4">
    <source>
        <dbReference type="ARBA" id="ARBA00022729"/>
    </source>
</evidence>
<organism evidence="8 9">
    <name type="scientific">Lynx pardinus</name>
    <name type="common">Iberian lynx</name>
    <name type="synonym">Felis pardina</name>
    <dbReference type="NCBI Taxonomy" id="191816"/>
    <lineage>
        <taxon>Eukaryota</taxon>
        <taxon>Metazoa</taxon>
        <taxon>Chordata</taxon>
        <taxon>Craniata</taxon>
        <taxon>Vertebrata</taxon>
        <taxon>Euteleostomi</taxon>
        <taxon>Mammalia</taxon>
        <taxon>Eutheria</taxon>
        <taxon>Laurasiatheria</taxon>
        <taxon>Carnivora</taxon>
        <taxon>Feliformia</taxon>
        <taxon>Felidae</taxon>
        <taxon>Felinae</taxon>
        <taxon>Lynx</taxon>
    </lineage>
</organism>
<feature type="chain" id="PRO_5019758716" description="ARMET N-terminal domain-containing protein" evidence="6">
    <location>
        <begin position="19"/>
        <end position="141"/>
    </location>
</feature>
<dbReference type="PANTHER" id="PTHR12990">
    <property type="entry name" value="ARMET-LIKE PROTEIN"/>
    <property type="match status" value="1"/>
</dbReference>
<evidence type="ECO:0000256" key="5">
    <source>
        <dbReference type="ARBA" id="ARBA00023157"/>
    </source>
</evidence>
<evidence type="ECO:0000259" key="7">
    <source>
        <dbReference type="Pfam" id="PF20145"/>
    </source>
</evidence>
<dbReference type="GO" id="GO:0071542">
    <property type="term" value="P:dopaminergic neuron differentiation"/>
    <property type="evidence" value="ECO:0007669"/>
    <property type="project" value="TreeGrafter"/>
</dbReference>
<feature type="domain" description="ARMET N-terminal" evidence="7">
    <location>
        <begin position="24"/>
        <end position="116"/>
    </location>
</feature>
<evidence type="ECO:0000256" key="1">
    <source>
        <dbReference type="ARBA" id="ARBA00004613"/>
    </source>
</evidence>
<proteinExistence type="inferred from homology"/>
<gene>
    <name evidence="8" type="ORF">LYPA_23C013276</name>
</gene>
<dbReference type="AlphaFoldDB" id="A0A485MW83"/>
<dbReference type="Proteomes" id="UP000386466">
    <property type="component" value="Unassembled WGS sequence"/>
</dbReference>
<keyword evidence="9" id="KW-1185">Reference proteome</keyword>
<comment type="subcellular location">
    <subcellularLocation>
        <location evidence="1">Secreted</location>
    </subcellularLocation>
</comment>
<dbReference type="PANTHER" id="PTHR12990:SF9">
    <property type="entry name" value="CEREBRAL DOPAMINE NEUROTROPHIC FACTOR"/>
    <property type="match status" value="1"/>
</dbReference>
<evidence type="ECO:0000256" key="6">
    <source>
        <dbReference type="SAM" id="SignalP"/>
    </source>
</evidence>
<keyword evidence="5" id="KW-1015">Disulfide bond</keyword>
<dbReference type="FunFam" id="1.10.225.10:FF:000003">
    <property type="entry name" value="Mesencephalic astrocyte-derived neurotrophic factor"/>
    <property type="match status" value="1"/>
</dbReference>
<reference evidence="8 9" key="1">
    <citation type="submission" date="2019-01" db="EMBL/GenBank/DDBJ databases">
        <authorList>
            <person name="Alioto T."/>
            <person name="Alioto T."/>
        </authorList>
    </citation>
    <scope>NUCLEOTIDE SEQUENCE [LARGE SCALE GENOMIC DNA]</scope>
</reference>
<comment type="similarity">
    <text evidence="2">Belongs to the ARMET family.</text>
</comment>